<evidence type="ECO:0000313" key="1">
    <source>
        <dbReference type="EMBL" id="KAK2958882.1"/>
    </source>
</evidence>
<proteinExistence type="predicted"/>
<dbReference type="EMBL" id="JARBJD010000034">
    <property type="protein sequence ID" value="KAK2958882.1"/>
    <property type="molecule type" value="Genomic_DNA"/>
</dbReference>
<sequence length="149" mass="16514">MGHFTDLYLNGVGAEETFCLRRLFLEVSQRSSTLIALSPSNLASTQSQWLLFFGCVRNEDSICIALPGTCETVLDTTISFTMNIHLDLFTTLLNSAPKLDIYFLNSDPIVLFGLATVDGFELGLWRSSLGYDSVKVFDGDLSSVLRDEQ</sequence>
<keyword evidence="2" id="KW-1185">Reference proteome</keyword>
<gene>
    <name evidence="1" type="ORF">BLNAU_6131</name>
</gene>
<reference evidence="1 2" key="1">
    <citation type="journal article" date="2022" name="bioRxiv">
        <title>Genomics of Preaxostyla Flagellates Illuminates Evolutionary Transitions and the Path Towards Mitochondrial Loss.</title>
        <authorList>
            <person name="Novak L.V.F."/>
            <person name="Treitli S.C."/>
            <person name="Pyrih J."/>
            <person name="Halakuc P."/>
            <person name="Pipaliya S.V."/>
            <person name="Vacek V."/>
            <person name="Brzon O."/>
            <person name="Soukal P."/>
            <person name="Eme L."/>
            <person name="Dacks J.B."/>
            <person name="Karnkowska A."/>
            <person name="Elias M."/>
            <person name="Hampl V."/>
        </authorList>
    </citation>
    <scope>NUCLEOTIDE SEQUENCE [LARGE SCALE GENOMIC DNA]</scope>
    <source>
        <strain evidence="1">NAU3</strain>
        <tissue evidence="1">Gut</tissue>
    </source>
</reference>
<accession>A0ABQ9Y564</accession>
<name>A0ABQ9Y564_9EUKA</name>
<organism evidence="1 2">
    <name type="scientific">Blattamonas nauphoetae</name>
    <dbReference type="NCBI Taxonomy" id="2049346"/>
    <lineage>
        <taxon>Eukaryota</taxon>
        <taxon>Metamonada</taxon>
        <taxon>Preaxostyla</taxon>
        <taxon>Oxymonadida</taxon>
        <taxon>Blattamonas</taxon>
    </lineage>
</organism>
<dbReference type="Proteomes" id="UP001281761">
    <property type="component" value="Unassembled WGS sequence"/>
</dbReference>
<evidence type="ECO:0000313" key="2">
    <source>
        <dbReference type="Proteomes" id="UP001281761"/>
    </source>
</evidence>
<protein>
    <submittedName>
        <fullName evidence="1">Uncharacterized protein</fullName>
    </submittedName>
</protein>
<comment type="caution">
    <text evidence="1">The sequence shown here is derived from an EMBL/GenBank/DDBJ whole genome shotgun (WGS) entry which is preliminary data.</text>
</comment>